<feature type="region of interest" description="Disordered" evidence="5">
    <location>
        <begin position="115"/>
        <end position="238"/>
    </location>
</feature>
<feature type="region of interest" description="Disordered" evidence="5">
    <location>
        <begin position="1"/>
        <end position="41"/>
    </location>
</feature>
<keyword evidence="3 4" id="KW-0862">Zinc</keyword>
<dbReference type="PROSITE" id="PS50103">
    <property type="entry name" value="ZF_C3H1"/>
    <property type="match status" value="1"/>
</dbReference>
<feature type="domain" description="C3H1-type" evidence="6">
    <location>
        <begin position="1470"/>
        <end position="1495"/>
    </location>
</feature>
<evidence type="ECO:0000256" key="4">
    <source>
        <dbReference type="PROSITE-ProRule" id="PRU00723"/>
    </source>
</evidence>
<proteinExistence type="predicted"/>
<feature type="compositionally biased region" description="Polar residues" evidence="5">
    <location>
        <begin position="198"/>
        <end position="219"/>
    </location>
</feature>
<feature type="region of interest" description="Disordered" evidence="5">
    <location>
        <begin position="1386"/>
        <end position="1461"/>
    </location>
</feature>
<gene>
    <name evidence="7" type="ORF">QBC37DRAFT_108490</name>
</gene>
<reference evidence="7" key="1">
    <citation type="journal article" date="2023" name="Mol. Phylogenet. Evol.">
        <title>Genome-scale phylogeny and comparative genomics of the fungal order Sordariales.</title>
        <authorList>
            <person name="Hensen N."/>
            <person name="Bonometti L."/>
            <person name="Westerberg I."/>
            <person name="Brannstrom I.O."/>
            <person name="Guillou S."/>
            <person name="Cros-Aarteil S."/>
            <person name="Calhoun S."/>
            <person name="Haridas S."/>
            <person name="Kuo A."/>
            <person name="Mondo S."/>
            <person name="Pangilinan J."/>
            <person name="Riley R."/>
            <person name="LaButti K."/>
            <person name="Andreopoulos B."/>
            <person name="Lipzen A."/>
            <person name="Chen C."/>
            <person name="Yan M."/>
            <person name="Daum C."/>
            <person name="Ng V."/>
            <person name="Clum A."/>
            <person name="Steindorff A."/>
            <person name="Ohm R.A."/>
            <person name="Martin F."/>
            <person name="Silar P."/>
            <person name="Natvig D.O."/>
            <person name="Lalanne C."/>
            <person name="Gautier V."/>
            <person name="Ament-Velasquez S.L."/>
            <person name="Kruys A."/>
            <person name="Hutchinson M.I."/>
            <person name="Powell A.J."/>
            <person name="Barry K."/>
            <person name="Miller A.N."/>
            <person name="Grigoriev I.V."/>
            <person name="Debuchy R."/>
            <person name="Gladieux P."/>
            <person name="Hiltunen Thoren M."/>
            <person name="Johannesson H."/>
        </authorList>
    </citation>
    <scope>NUCLEOTIDE SEQUENCE</scope>
    <source>
        <strain evidence="7">PSN293</strain>
    </source>
</reference>
<dbReference type="InterPro" id="IPR000571">
    <property type="entry name" value="Znf_CCCH"/>
</dbReference>
<dbReference type="Proteomes" id="UP001301769">
    <property type="component" value="Unassembled WGS sequence"/>
</dbReference>
<evidence type="ECO:0000313" key="8">
    <source>
        <dbReference type="Proteomes" id="UP001301769"/>
    </source>
</evidence>
<evidence type="ECO:0000256" key="5">
    <source>
        <dbReference type="SAM" id="MobiDB-lite"/>
    </source>
</evidence>
<dbReference type="GO" id="GO:0008270">
    <property type="term" value="F:zinc ion binding"/>
    <property type="evidence" value="ECO:0007669"/>
    <property type="project" value="UniProtKB-KW"/>
</dbReference>
<feature type="compositionally biased region" description="Polar residues" evidence="5">
    <location>
        <begin position="339"/>
        <end position="348"/>
    </location>
</feature>
<reference evidence="7" key="2">
    <citation type="submission" date="2023-05" db="EMBL/GenBank/DDBJ databases">
        <authorList>
            <consortium name="Lawrence Berkeley National Laboratory"/>
            <person name="Steindorff A."/>
            <person name="Hensen N."/>
            <person name="Bonometti L."/>
            <person name="Westerberg I."/>
            <person name="Brannstrom I.O."/>
            <person name="Guillou S."/>
            <person name="Cros-Aarteil S."/>
            <person name="Calhoun S."/>
            <person name="Haridas S."/>
            <person name="Kuo A."/>
            <person name="Mondo S."/>
            <person name="Pangilinan J."/>
            <person name="Riley R."/>
            <person name="Labutti K."/>
            <person name="Andreopoulos B."/>
            <person name="Lipzen A."/>
            <person name="Chen C."/>
            <person name="Yanf M."/>
            <person name="Daum C."/>
            <person name="Ng V."/>
            <person name="Clum A."/>
            <person name="Ohm R."/>
            <person name="Martin F."/>
            <person name="Silar P."/>
            <person name="Natvig D."/>
            <person name="Lalanne C."/>
            <person name="Gautier V."/>
            <person name="Ament-Velasquez S.L."/>
            <person name="Kruys A."/>
            <person name="Hutchinson M.I."/>
            <person name="Powell A.J."/>
            <person name="Barry K."/>
            <person name="Miller A.N."/>
            <person name="Grigoriev I.V."/>
            <person name="Debuchy R."/>
            <person name="Gladieux P."/>
            <person name="Thoren M.H."/>
            <person name="Johannesson H."/>
        </authorList>
    </citation>
    <scope>NUCLEOTIDE SEQUENCE</scope>
    <source>
        <strain evidence="7">PSN293</strain>
    </source>
</reference>
<evidence type="ECO:0000256" key="2">
    <source>
        <dbReference type="ARBA" id="ARBA00022771"/>
    </source>
</evidence>
<protein>
    <recommendedName>
        <fullName evidence="6">C3H1-type domain-containing protein</fullName>
    </recommendedName>
</protein>
<feature type="zinc finger region" description="C3H1-type" evidence="4">
    <location>
        <begin position="1470"/>
        <end position="1495"/>
    </location>
</feature>
<feature type="compositionally biased region" description="Basic and acidic residues" evidence="5">
    <location>
        <begin position="503"/>
        <end position="521"/>
    </location>
</feature>
<accession>A0AAN6YNP2</accession>
<keyword evidence="8" id="KW-1185">Reference proteome</keyword>
<evidence type="ECO:0000256" key="3">
    <source>
        <dbReference type="ARBA" id="ARBA00022833"/>
    </source>
</evidence>
<evidence type="ECO:0000313" key="7">
    <source>
        <dbReference type="EMBL" id="KAK4219582.1"/>
    </source>
</evidence>
<feature type="compositionally biased region" description="Low complexity" evidence="5">
    <location>
        <begin position="1386"/>
        <end position="1402"/>
    </location>
</feature>
<feature type="compositionally biased region" description="Basic and acidic residues" evidence="5">
    <location>
        <begin position="708"/>
        <end position="720"/>
    </location>
</feature>
<keyword evidence="2 4" id="KW-0863">Zinc-finger</keyword>
<evidence type="ECO:0000256" key="1">
    <source>
        <dbReference type="ARBA" id="ARBA00022723"/>
    </source>
</evidence>
<feature type="compositionally biased region" description="Polar residues" evidence="5">
    <location>
        <begin position="227"/>
        <end position="238"/>
    </location>
</feature>
<comment type="caution">
    <text evidence="7">The sequence shown here is derived from an EMBL/GenBank/DDBJ whole genome shotgun (WGS) entry which is preliminary data.</text>
</comment>
<feature type="region of interest" description="Disordered" evidence="5">
    <location>
        <begin position="503"/>
        <end position="525"/>
    </location>
</feature>
<feature type="region of interest" description="Disordered" evidence="5">
    <location>
        <begin position="910"/>
        <end position="944"/>
    </location>
</feature>
<feature type="compositionally biased region" description="Basic and acidic residues" evidence="5">
    <location>
        <begin position="1445"/>
        <end position="1461"/>
    </location>
</feature>
<organism evidence="7 8">
    <name type="scientific">Rhypophila decipiens</name>
    <dbReference type="NCBI Taxonomy" id="261697"/>
    <lineage>
        <taxon>Eukaryota</taxon>
        <taxon>Fungi</taxon>
        <taxon>Dikarya</taxon>
        <taxon>Ascomycota</taxon>
        <taxon>Pezizomycotina</taxon>
        <taxon>Sordariomycetes</taxon>
        <taxon>Sordariomycetidae</taxon>
        <taxon>Sordariales</taxon>
        <taxon>Naviculisporaceae</taxon>
        <taxon>Rhypophila</taxon>
    </lineage>
</organism>
<dbReference type="InterPro" id="IPR036855">
    <property type="entry name" value="Znf_CCCH_sf"/>
</dbReference>
<dbReference type="EMBL" id="MU858047">
    <property type="protein sequence ID" value="KAK4219582.1"/>
    <property type="molecule type" value="Genomic_DNA"/>
</dbReference>
<feature type="compositionally biased region" description="Polar residues" evidence="5">
    <location>
        <begin position="157"/>
        <end position="167"/>
    </location>
</feature>
<feature type="region of interest" description="Disordered" evidence="5">
    <location>
        <begin position="320"/>
        <end position="391"/>
    </location>
</feature>
<name>A0AAN6YNP2_9PEZI</name>
<sequence>MEQTPATGVGEWDPSSFVNEPWDHHQFGGQPLTFDGNHGQHGPDPGYHAPNGFIGNASQINPQLPASDNQPGLYRQFDFYQQPHDEVWSSQIPSSAPYGQEASLSQGYYPALPASADTGPTVDSRFAPVDGYQDHHMPVQDNPDGLSHGFAGHASHGPNQPADSYQHGNVAHWGQRIPAPNPGYLPNRDYDSPLATPQVANIQNQNARGSPSFPSNQGPVSGPVQGYQVSHQPVENRQPQQQYIQAINGQPIQNHASIAQVPVARRTGSPIVVTQPQSMVQAPAVPQTLSHPHPHLNPRPQPNSQVQLLPQQVANQIPAQDLSSGQPQVAHRSPASIPSPETNSSTTAGVKRRPVSEIQEPKANVKKTKVAPPAAHNIGSPSPAFPTREASPPVGPFIVDGQQLEQARARPSSTWRGVPNLVIGETPVKLKKGTPTKRYVVIAAKGGRAPLLPNIARGWTPAESLGNHSDAYQNAQNDVDRQRADIRLEIEMRRGGSEIPSDWWKKLPRGDSTTEARRMDPPPEPLNTAIRASESLRMHPSHKSNRQVLLDVFEDYYSLVLDKATALKNSPALEKLAKAARGRAKNPASFKVNEFEALRQELEPLIKQLECAIVEGLKAADPRVLQKMGEKGSVPVRLLNILINLINIGDANSPLAKAILRLFGTFTSVKRSQLDTWKFPSTKAKLEAQGDQEVKDLMTAIFDNASKNPDKDASETKTSKEISSGGDVKRATKVAVRVPSGSLGAKRAREDDNGSDSRSSKKAATESKPYAGSSATMSNGKLAVGPAKSTTVAKPPSSKLGTGGPISASAPVPVPAKVRTPMLLPGKTRPAVKQPVKTEPVKTEAPKTIVKQEVAPKPQPAVTKVEAPKAVISKPQPSAPTAADMTKSVKQKLAEVSQPSRLAALMAEIDKPKKVVAPTPPSVSAPDPNETEEQRGRRLRKEERRRLGLKVAFKGDDRLVEIREFTRHPDEIAFTTSGAGEFKSENKTKKEEGLALKQSHVGELRPWEEPVAVDFEDIPQEKREQTFVTRGGLKGFTTEQQKFTEDREGKELMVVYTDPSDIPATPKSPPQEPVLMYDDVVDGLVVNLPDGPDFAEIRQRELDQIQHGSEHAFFAAKARLDSLSHPGYADLAKAMTSVSSIAQSYNGFQRMMEPAPTMVPAIAPVAQPRPELRIELDPALAEARDQQTYQLLISDRVKNFRELDPYDPARPKTVRRHDYPDPHLQRVVDYLEDLFAFLRQSAPGVAEPSSGPPPIAAAPQPAAQDYSAAWAQYFAQQAQQGQQPQPQPPQLQQWYTQAANPYLQPQPAQVGLPQTGADLAAILAAFGGQQAQQPQSGAAAPDAAQLQALMAALGQPQASQPAIPGVPNEDVLRSVMQWAQQGQTVANNPPAAGYNAGYPYAGQPGSHVHPDRDRELRERDRDRERERERDRDRDQHHSSNRGKNKNRDRDRDRDGDADVPEHLRGINRNLIGTKQCSFWARGQCAKGDKCTFRHD</sequence>
<feature type="region of interest" description="Disordered" evidence="5">
    <location>
        <begin position="704"/>
        <end position="886"/>
    </location>
</feature>
<dbReference type="SUPFAM" id="SSF90229">
    <property type="entry name" value="CCCH zinc finger"/>
    <property type="match status" value="1"/>
</dbReference>
<feature type="region of interest" description="Disordered" evidence="5">
    <location>
        <begin position="976"/>
        <end position="997"/>
    </location>
</feature>
<feature type="compositionally biased region" description="Basic and acidic residues" evidence="5">
    <location>
        <begin position="932"/>
        <end position="944"/>
    </location>
</feature>
<feature type="compositionally biased region" description="Basic and acidic residues" evidence="5">
    <location>
        <begin position="1408"/>
        <end position="1437"/>
    </location>
</feature>
<keyword evidence="1 4" id="KW-0479">Metal-binding</keyword>
<feature type="compositionally biased region" description="Basic and acidic residues" evidence="5">
    <location>
        <begin position="982"/>
        <end position="997"/>
    </location>
</feature>
<evidence type="ECO:0000259" key="6">
    <source>
        <dbReference type="PROSITE" id="PS50103"/>
    </source>
</evidence>